<dbReference type="Gene3D" id="3.40.1360.10">
    <property type="match status" value="1"/>
</dbReference>
<dbReference type="GO" id="GO:0042138">
    <property type="term" value="P:meiotic DNA double-strand break formation"/>
    <property type="evidence" value="ECO:0007669"/>
    <property type="project" value="TreeGrafter"/>
</dbReference>
<dbReference type="CDD" id="cd00223">
    <property type="entry name" value="TOPRIM_TopoIIB_SPO"/>
    <property type="match status" value="1"/>
</dbReference>
<evidence type="ECO:0000313" key="3">
    <source>
        <dbReference type="Proteomes" id="UP000001950"/>
    </source>
</evidence>
<evidence type="ECO:0000259" key="1">
    <source>
        <dbReference type="Pfam" id="PF21180"/>
    </source>
</evidence>
<dbReference type="PANTHER" id="PTHR10848:SF0">
    <property type="entry name" value="MEIOTIC RECOMBINATION PROTEIN SPO11"/>
    <property type="match status" value="1"/>
</dbReference>
<accession>Q4UGG8</accession>
<dbReference type="GO" id="GO:0003918">
    <property type="term" value="F:DNA topoisomerase type II (double strand cut, ATP-hydrolyzing) activity"/>
    <property type="evidence" value="ECO:0007669"/>
    <property type="project" value="InterPro"/>
</dbReference>
<gene>
    <name evidence="2" type="ORF">TA19505</name>
</gene>
<dbReference type="Pfam" id="PF21180">
    <property type="entry name" value="TOP6A-Spo11_Toprim"/>
    <property type="match status" value="1"/>
</dbReference>
<dbReference type="eggNOG" id="KOG2795">
    <property type="taxonomic scope" value="Eukaryota"/>
</dbReference>
<dbReference type="PRINTS" id="PR01550">
    <property type="entry name" value="TOP6AFAMILY"/>
</dbReference>
<evidence type="ECO:0000313" key="2">
    <source>
        <dbReference type="EMBL" id="CAI73821.1"/>
    </source>
</evidence>
<keyword evidence="3" id="KW-1185">Reference proteome</keyword>
<dbReference type="KEGG" id="tan:TA19505"/>
<dbReference type="PANTHER" id="PTHR10848">
    <property type="entry name" value="MEIOTIC RECOMBINATION PROTEIN SPO11"/>
    <property type="match status" value="1"/>
</dbReference>
<proteinExistence type="predicted"/>
<feature type="domain" description="Topoisomerase 6 subunit A/Spo11 TOPRIM" evidence="1">
    <location>
        <begin position="144"/>
        <end position="324"/>
    </location>
</feature>
<protein>
    <recommendedName>
        <fullName evidence="1">Topoisomerase 6 subunit A/Spo11 TOPRIM domain-containing protein</fullName>
    </recommendedName>
</protein>
<reference evidence="2 3" key="1">
    <citation type="journal article" date="2005" name="Science">
        <title>Genome of the host-cell transforming parasite Theileria annulata compared with T. parva.</title>
        <authorList>
            <person name="Pain A."/>
            <person name="Renauld H."/>
            <person name="Berriman M."/>
            <person name="Murphy L."/>
            <person name="Yeats C.A."/>
            <person name="Weir W."/>
            <person name="Kerhornou A."/>
            <person name="Aslett M."/>
            <person name="Bishop R."/>
            <person name="Bouchier C."/>
            <person name="Cochet M."/>
            <person name="Coulson R.M.R."/>
            <person name="Cronin A."/>
            <person name="de Villiers E.P."/>
            <person name="Fraser A."/>
            <person name="Fosker N."/>
            <person name="Gardner M."/>
            <person name="Goble A."/>
            <person name="Griffiths-Jones S."/>
            <person name="Harris D.E."/>
            <person name="Katzer F."/>
            <person name="Larke N."/>
            <person name="Lord A."/>
            <person name="Maser P."/>
            <person name="McKellar S."/>
            <person name="Mooney P."/>
            <person name="Morton F."/>
            <person name="Nene V."/>
            <person name="O'Neil S."/>
            <person name="Price C."/>
            <person name="Quail M.A."/>
            <person name="Rabbinowitsch E."/>
            <person name="Rawlings N.D."/>
            <person name="Rutter S."/>
            <person name="Saunders D."/>
            <person name="Seeger K."/>
            <person name="Shah T."/>
            <person name="Squares R."/>
            <person name="Squares S."/>
            <person name="Tivey A."/>
            <person name="Walker A.R."/>
            <person name="Woodward J."/>
            <person name="Dobbelaere D.A.E."/>
            <person name="Langsley G."/>
            <person name="Rajandream M.A."/>
            <person name="McKeever D."/>
            <person name="Shiels B."/>
            <person name="Tait A."/>
            <person name="Barrell B.G."/>
            <person name="Hall N."/>
        </authorList>
    </citation>
    <scope>NUCLEOTIDE SEQUENCE [LARGE SCALE GENOMIC DNA]</scope>
    <source>
        <strain evidence="3">Ankara</strain>
    </source>
</reference>
<dbReference type="InterPro" id="IPR002815">
    <property type="entry name" value="Spo11/TopoVI_A"/>
</dbReference>
<name>Q4UGG8_THEAN</name>
<sequence length="340" mass="39031">MIFFSEFFVFSSKFSPKILYFISSSAWYQKQIQPTPRPGSCVLETLEIQNRTCTQRELFYNLGNFIKTQSEINNFGVNITDRGTTNVTIHNKNFINYDVYVVGSIAGLIKFTLFDEEIDISNRPYGLCISSNMLELDSEVYGNYILIVEKYSIFVQLCSQRIWETIPLVMITGNGFPSNNTRLLVNKISDNSKSEICYLGDYDPHGILILLSYIYSSKLVNEVNYCDSNTNQDHNINNPFRTVSRYRWLGIRSDDVLRYDVKNLLSLSPNELSVLKRLRSDPRVILNTELREEVENNLHKKVEIEAVGECVNPGGISQYIVDKLDSVDKVLWKVISAKPS</sequence>
<dbReference type="RefSeq" id="XP_954498.1">
    <property type="nucleotide sequence ID" value="XM_949405.1"/>
</dbReference>
<dbReference type="VEuPathDB" id="PiroplasmaDB:TA19505"/>
<dbReference type="EMBL" id="CR940347">
    <property type="protein sequence ID" value="CAI73821.1"/>
    <property type="molecule type" value="Genomic_DNA"/>
</dbReference>
<organism evidence="2 3">
    <name type="scientific">Theileria annulata</name>
    <dbReference type="NCBI Taxonomy" id="5874"/>
    <lineage>
        <taxon>Eukaryota</taxon>
        <taxon>Sar</taxon>
        <taxon>Alveolata</taxon>
        <taxon>Apicomplexa</taxon>
        <taxon>Aconoidasida</taxon>
        <taxon>Piroplasmida</taxon>
        <taxon>Theileriidae</taxon>
        <taxon>Theileria</taxon>
    </lineage>
</organism>
<dbReference type="GO" id="GO:0003677">
    <property type="term" value="F:DNA binding"/>
    <property type="evidence" value="ECO:0007669"/>
    <property type="project" value="InterPro"/>
</dbReference>
<dbReference type="GeneID" id="3863653"/>
<dbReference type="InterPro" id="IPR034136">
    <property type="entry name" value="TOPRIM_Topo6A/Spo11"/>
</dbReference>
<dbReference type="InterPro" id="IPR036078">
    <property type="entry name" value="Spo11/TopoVI_A_sf"/>
</dbReference>
<dbReference type="AlphaFoldDB" id="Q4UGG8"/>
<dbReference type="GO" id="GO:0000228">
    <property type="term" value="C:nuclear chromosome"/>
    <property type="evidence" value="ECO:0007669"/>
    <property type="project" value="TreeGrafter"/>
</dbReference>
<dbReference type="InParanoid" id="Q4UGG8"/>
<dbReference type="Proteomes" id="UP000001950">
    <property type="component" value="Chromosome 1"/>
</dbReference>
<dbReference type="GO" id="GO:0007131">
    <property type="term" value="P:reciprocal meiotic recombination"/>
    <property type="evidence" value="ECO:0007669"/>
    <property type="project" value="TreeGrafter"/>
</dbReference>
<dbReference type="SUPFAM" id="SSF56726">
    <property type="entry name" value="DNA topoisomerase IV, alpha subunit"/>
    <property type="match status" value="1"/>
</dbReference>
<dbReference type="STRING" id="5874.Q4UGG8"/>
<dbReference type="OrthoDB" id="5377392at2759"/>
<dbReference type="GO" id="GO:0000706">
    <property type="term" value="P:meiotic DNA double-strand break processing"/>
    <property type="evidence" value="ECO:0007669"/>
    <property type="project" value="TreeGrafter"/>
</dbReference>